<feature type="domain" description="Ketoreductase" evidence="4">
    <location>
        <begin position="11"/>
        <end position="203"/>
    </location>
</feature>
<dbReference type="GO" id="GO:0016020">
    <property type="term" value="C:membrane"/>
    <property type="evidence" value="ECO:0007669"/>
    <property type="project" value="TreeGrafter"/>
</dbReference>
<keyword evidence="3" id="KW-0472">Membrane</keyword>
<organism evidence="5 6">
    <name type="scientific">Cellulomonas xylanilytica</name>
    <dbReference type="NCBI Taxonomy" id="233583"/>
    <lineage>
        <taxon>Bacteria</taxon>
        <taxon>Bacillati</taxon>
        <taxon>Actinomycetota</taxon>
        <taxon>Actinomycetes</taxon>
        <taxon>Micrococcales</taxon>
        <taxon>Cellulomonadaceae</taxon>
        <taxon>Cellulomonas</taxon>
    </lineage>
</organism>
<dbReference type="SUPFAM" id="SSF51735">
    <property type="entry name" value="NAD(P)-binding Rossmann-fold domains"/>
    <property type="match status" value="1"/>
</dbReference>
<dbReference type="EMBL" id="BJUB01000016">
    <property type="protein sequence ID" value="GEK23430.1"/>
    <property type="molecule type" value="Genomic_DNA"/>
</dbReference>
<evidence type="ECO:0000256" key="3">
    <source>
        <dbReference type="SAM" id="Phobius"/>
    </source>
</evidence>
<evidence type="ECO:0000313" key="5">
    <source>
        <dbReference type="EMBL" id="GEK23430.1"/>
    </source>
</evidence>
<sequence>MTRRHRELPGGAVVVIGASSGIGRATAHALAAQGRPLVLASRSLETLEAVAVECRAVATSAGVGRPIVSVARVDVTDRDAVDALMTLARSRHPRVDAVVSTVAVVAYGRFDVVPAEAFDQVMNVNLLGAANVARSALRLFADQGGGRLVVVGSLLGRIATPWMSTYVTSKWAVHGLARTLQIEARRMPGVDVSLISPGGVDTPIYSQAASYGGRNGRPPPPVSRPEAVARAVVRAVDRPRRFTSVGPTNPLTEAGFRYLPGVYDRLVTPLMSVAGLSPRHVEPHPGNLWEPTPAGEAMHGRWGRHWLRGVGAAAVLGGAVVVRGLVAQRRDPRS</sequence>
<keyword evidence="2" id="KW-0560">Oxidoreductase</keyword>
<dbReference type="InterPro" id="IPR057326">
    <property type="entry name" value="KR_dom"/>
</dbReference>
<dbReference type="Pfam" id="PF00106">
    <property type="entry name" value="adh_short"/>
    <property type="match status" value="1"/>
</dbReference>
<dbReference type="PANTHER" id="PTHR44196">
    <property type="entry name" value="DEHYDROGENASE/REDUCTASE SDR FAMILY MEMBER 7B"/>
    <property type="match status" value="1"/>
</dbReference>
<dbReference type="OrthoDB" id="151996at2"/>
<keyword evidence="6" id="KW-1185">Reference proteome</keyword>
<dbReference type="Gene3D" id="3.40.50.720">
    <property type="entry name" value="NAD(P)-binding Rossmann-like Domain"/>
    <property type="match status" value="1"/>
</dbReference>
<dbReference type="PROSITE" id="PS00061">
    <property type="entry name" value="ADH_SHORT"/>
    <property type="match status" value="1"/>
</dbReference>
<dbReference type="SMART" id="SM00822">
    <property type="entry name" value="PKS_KR"/>
    <property type="match status" value="1"/>
</dbReference>
<accession>A0A510VE02</accession>
<comment type="similarity">
    <text evidence="1">Belongs to the short-chain dehydrogenases/reductases (SDR) family.</text>
</comment>
<evidence type="ECO:0000313" key="6">
    <source>
        <dbReference type="Proteomes" id="UP000321118"/>
    </source>
</evidence>
<dbReference type="PANTHER" id="PTHR44196:SF1">
    <property type="entry name" value="DEHYDROGENASE_REDUCTASE SDR FAMILY MEMBER 7B"/>
    <property type="match status" value="1"/>
</dbReference>
<name>A0A510VE02_9CELL</name>
<feature type="transmembrane region" description="Helical" evidence="3">
    <location>
        <begin position="306"/>
        <end position="326"/>
    </location>
</feature>
<dbReference type="InterPro" id="IPR036291">
    <property type="entry name" value="NAD(P)-bd_dom_sf"/>
</dbReference>
<keyword evidence="3" id="KW-1133">Transmembrane helix</keyword>
<keyword evidence="3" id="KW-0812">Transmembrane</keyword>
<reference evidence="5 6" key="1">
    <citation type="submission" date="2019-07" db="EMBL/GenBank/DDBJ databases">
        <title>Whole genome shotgun sequence of Cellulomonas xylanilytica NBRC 101102.</title>
        <authorList>
            <person name="Hosoyama A."/>
            <person name="Uohara A."/>
            <person name="Ohji S."/>
            <person name="Ichikawa N."/>
        </authorList>
    </citation>
    <scope>NUCLEOTIDE SEQUENCE [LARGE SCALE GENOMIC DNA]</scope>
    <source>
        <strain evidence="5 6">NBRC 101102</strain>
    </source>
</reference>
<dbReference type="GO" id="GO:0016491">
    <property type="term" value="F:oxidoreductase activity"/>
    <property type="evidence" value="ECO:0007669"/>
    <property type="project" value="UniProtKB-KW"/>
</dbReference>
<proteinExistence type="inferred from homology"/>
<dbReference type="InterPro" id="IPR020904">
    <property type="entry name" value="Sc_DH/Rdtase_CS"/>
</dbReference>
<dbReference type="InterPro" id="IPR002347">
    <property type="entry name" value="SDR_fam"/>
</dbReference>
<dbReference type="PRINTS" id="PR00081">
    <property type="entry name" value="GDHRDH"/>
</dbReference>
<gene>
    <name evidence="5" type="ORF">CXY01_39500</name>
</gene>
<dbReference type="Proteomes" id="UP000321118">
    <property type="component" value="Unassembled WGS sequence"/>
</dbReference>
<dbReference type="AlphaFoldDB" id="A0A510VE02"/>
<protein>
    <submittedName>
        <fullName evidence="5">Short-chain dehydrogenase</fullName>
    </submittedName>
</protein>
<evidence type="ECO:0000256" key="2">
    <source>
        <dbReference type="ARBA" id="ARBA00023002"/>
    </source>
</evidence>
<comment type="caution">
    <text evidence="5">The sequence shown here is derived from an EMBL/GenBank/DDBJ whole genome shotgun (WGS) entry which is preliminary data.</text>
</comment>
<evidence type="ECO:0000256" key="1">
    <source>
        <dbReference type="ARBA" id="ARBA00006484"/>
    </source>
</evidence>
<evidence type="ECO:0000259" key="4">
    <source>
        <dbReference type="SMART" id="SM00822"/>
    </source>
</evidence>
<dbReference type="RefSeq" id="WP_146931285.1">
    <property type="nucleotide sequence ID" value="NZ_BJUB01000016.1"/>
</dbReference>